<dbReference type="PANTHER" id="PTHR46082:SF6">
    <property type="entry name" value="AAA+ ATPASE DOMAIN-CONTAINING PROTEIN-RELATED"/>
    <property type="match status" value="1"/>
</dbReference>
<dbReference type="GeneID" id="36584769"/>
<reference evidence="2 3" key="1">
    <citation type="submission" date="2016-04" db="EMBL/GenBank/DDBJ databases">
        <title>A degradative enzymes factory behind the ericoid mycorrhizal symbiosis.</title>
        <authorList>
            <consortium name="DOE Joint Genome Institute"/>
            <person name="Martino E."/>
            <person name="Morin E."/>
            <person name="Grelet G."/>
            <person name="Kuo A."/>
            <person name="Kohler A."/>
            <person name="Daghino S."/>
            <person name="Barry K."/>
            <person name="Choi C."/>
            <person name="Cichocki N."/>
            <person name="Clum A."/>
            <person name="Copeland A."/>
            <person name="Hainaut M."/>
            <person name="Haridas S."/>
            <person name="Labutti K."/>
            <person name="Lindquist E."/>
            <person name="Lipzen A."/>
            <person name="Khouja H.-R."/>
            <person name="Murat C."/>
            <person name="Ohm R."/>
            <person name="Olson A."/>
            <person name="Spatafora J."/>
            <person name="Veneault-Fourrey C."/>
            <person name="Henrissat B."/>
            <person name="Grigoriev I."/>
            <person name="Martin F."/>
            <person name="Perotto S."/>
        </authorList>
    </citation>
    <scope>NUCLEOTIDE SEQUENCE [LARGE SCALE GENOMIC DNA]</scope>
    <source>
        <strain evidence="2 3">E</strain>
    </source>
</reference>
<dbReference type="Proteomes" id="UP000235371">
    <property type="component" value="Unassembled WGS sequence"/>
</dbReference>
<evidence type="ECO:0000256" key="1">
    <source>
        <dbReference type="SAM" id="MobiDB-lite"/>
    </source>
</evidence>
<feature type="compositionally biased region" description="Basic and acidic residues" evidence="1">
    <location>
        <begin position="18"/>
        <end position="28"/>
    </location>
</feature>
<dbReference type="InParanoid" id="A0A2J6TMS3"/>
<dbReference type="AlphaFoldDB" id="A0A2J6TMS3"/>
<dbReference type="RefSeq" id="XP_024741233.1">
    <property type="nucleotide sequence ID" value="XM_024876690.1"/>
</dbReference>
<feature type="non-terminal residue" evidence="2">
    <location>
        <position position="355"/>
    </location>
</feature>
<sequence>MASLTEVWPAELLEVLPEEDHERKETHSETGLTQNERDLSTSEPDFVATNQVMEPEWHGILETPTLIFVIDGSDYRVQDFLARLLRQIAKNTTCELCKTGASFQLLLFHRLGFGPESTDQEAKEWLDTAGITATVLNSIIEDLKVAKMKNSSVIELSQLGYRTNVAAQYHRDGVQEEAKSYYRRVSALRELALGQGHYSTLNNRHALADVLMAGKEYEDAWEVALQMTKLESLPLPLKTAVNSLQAQLWMELDDREQAESTLRGLLDHWDKPAEVGDSERLDRQLDLIRVLRGEGRGAEALRLSLKTLDECLAELGPAHTTTIRATRSLALAYDAEGQYGKAMETGEQLIKLKYS</sequence>
<protein>
    <recommendedName>
        <fullName evidence="4">MalT-like TPR region domain-containing protein</fullName>
    </recommendedName>
</protein>
<evidence type="ECO:0008006" key="4">
    <source>
        <dbReference type="Google" id="ProtNLM"/>
    </source>
</evidence>
<dbReference type="Pfam" id="PF13424">
    <property type="entry name" value="TPR_12"/>
    <property type="match status" value="1"/>
</dbReference>
<evidence type="ECO:0000313" key="2">
    <source>
        <dbReference type="EMBL" id="PMD64329.1"/>
    </source>
</evidence>
<dbReference type="SUPFAM" id="SSF48452">
    <property type="entry name" value="TPR-like"/>
    <property type="match status" value="1"/>
</dbReference>
<organism evidence="2 3">
    <name type="scientific">Hyaloscypha bicolor E</name>
    <dbReference type="NCBI Taxonomy" id="1095630"/>
    <lineage>
        <taxon>Eukaryota</taxon>
        <taxon>Fungi</taxon>
        <taxon>Dikarya</taxon>
        <taxon>Ascomycota</taxon>
        <taxon>Pezizomycotina</taxon>
        <taxon>Leotiomycetes</taxon>
        <taxon>Helotiales</taxon>
        <taxon>Hyaloscyphaceae</taxon>
        <taxon>Hyaloscypha</taxon>
        <taxon>Hyaloscypha bicolor</taxon>
    </lineage>
</organism>
<dbReference type="EMBL" id="KZ613767">
    <property type="protein sequence ID" value="PMD64329.1"/>
    <property type="molecule type" value="Genomic_DNA"/>
</dbReference>
<dbReference type="InterPro" id="IPR053137">
    <property type="entry name" value="NLR-like"/>
</dbReference>
<name>A0A2J6TMS3_9HELO</name>
<dbReference type="Gene3D" id="1.25.40.10">
    <property type="entry name" value="Tetratricopeptide repeat domain"/>
    <property type="match status" value="2"/>
</dbReference>
<evidence type="ECO:0000313" key="3">
    <source>
        <dbReference type="Proteomes" id="UP000235371"/>
    </source>
</evidence>
<keyword evidence="3" id="KW-1185">Reference proteome</keyword>
<dbReference type="InterPro" id="IPR011990">
    <property type="entry name" value="TPR-like_helical_dom_sf"/>
</dbReference>
<dbReference type="PANTHER" id="PTHR46082">
    <property type="entry name" value="ATP/GTP-BINDING PROTEIN-RELATED"/>
    <property type="match status" value="1"/>
</dbReference>
<gene>
    <name evidence="2" type="ORF">K444DRAFT_555180</name>
</gene>
<accession>A0A2J6TMS3</accession>
<proteinExistence type="predicted"/>
<feature type="region of interest" description="Disordered" evidence="1">
    <location>
        <begin position="18"/>
        <end position="40"/>
    </location>
</feature>